<keyword evidence="2" id="KW-1185">Reference proteome</keyword>
<organism evidence="1 2">
    <name type="scientific">Populus alba</name>
    <name type="common">White poplar</name>
    <dbReference type="NCBI Taxonomy" id="43335"/>
    <lineage>
        <taxon>Eukaryota</taxon>
        <taxon>Viridiplantae</taxon>
        <taxon>Streptophyta</taxon>
        <taxon>Embryophyta</taxon>
        <taxon>Tracheophyta</taxon>
        <taxon>Spermatophyta</taxon>
        <taxon>Magnoliopsida</taxon>
        <taxon>eudicotyledons</taxon>
        <taxon>Gunneridae</taxon>
        <taxon>Pentapetalae</taxon>
        <taxon>rosids</taxon>
        <taxon>fabids</taxon>
        <taxon>Malpighiales</taxon>
        <taxon>Salicaceae</taxon>
        <taxon>Saliceae</taxon>
        <taxon>Populus</taxon>
    </lineage>
</organism>
<name>A0ACC4BKI5_POPAL</name>
<evidence type="ECO:0000313" key="2">
    <source>
        <dbReference type="Proteomes" id="UP000309997"/>
    </source>
</evidence>
<evidence type="ECO:0000313" key="1">
    <source>
        <dbReference type="EMBL" id="KAL3579087.1"/>
    </source>
</evidence>
<dbReference type="Proteomes" id="UP000309997">
    <property type="component" value="Unassembled WGS sequence"/>
</dbReference>
<sequence>MKNSGTDIQVDERNGRRLVLFPLPLQGHVNPMIQLANILHSKGFSITIIHTTFNSPDPSKYPHFTFHSIQEELTETEASTADIIALASSLNIKCVAPFRDCVSRLLSDVSEDPIACLISDAIFHFTAAVSKGLKLPRIVLRTGGASSFRIFTALPFLKEKGYLPIQESQLEEPMVELPPFKVKDLPVINSRDPESVYDLMVSMADGTKASSGVIWNTFEELEQSALAALRHEFSIPIFPIGPFHNRFPVGMQLENGLERAKIESTINRLLVDEEGEAIRKGILSLKEKAKLCLSQGGSSCQSLDSLLANILYSKGFSITIIHTQFNAPNPSKCPHFTFHEIPDGLLEDEASTADGVILFSVLNSKCVEPFRDSLANLLLDAMDQEPVACLITDAAWHFTHAVAEGFKIPTIAMRTTSICSFLAFASFPLLREKGYFPIQDSRLEESVQELPPLKVKDLPVIITRFPATLHQLFEKISNQAKACSGLIWNSFEEIERDALSKLSQVFTVPIFHIEISPSPRYTFPFHKYFPASSSSLLTQDKRCISWLDTQASNFVLYVFGSIATVNEAKFLEMVWGLASSYQPFLWVVRPGFVQALNWLATLPNGFLEMVGGRRHIVKCATQQEVLAHPTTEGFWTNNGWNSMLENICEGVSMLCQPNFGDQMLNVREALLSLSFMINPMICHYFETRFKPTFFVYASNITIEKPRRNQGKQINSMEDIRESHVQQRKCRRIILFPMPLEGHINPMIQLANILYSKGFSITIIHTQFNAPNPSKCPHFTFHAIPDGLLEDDASTADGVIRFSNLISKRVEPFRDCLAKLLLDAMDQEPVACLITDAAWHFTHAVAEGFKIPTIAMRTTSICSFLAFASFPLLRERGYFPIQAGLVNESKASPGLIGNSFEELEQDALAITCQDFPIPIYTKLYDEVL</sequence>
<accession>A0ACC4BKI5</accession>
<proteinExistence type="predicted"/>
<reference evidence="1 2" key="1">
    <citation type="journal article" date="2024" name="Plant Biotechnol. J.">
        <title>Genome and CRISPR/Cas9 system of a widespread forest tree (Populus alba) in the world.</title>
        <authorList>
            <person name="Liu Y.J."/>
            <person name="Jiang P.F."/>
            <person name="Han X.M."/>
            <person name="Li X.Y."/>
            <person name="Wang H.M."/>
            <person name="Wang Y.J."/>
            <person name="Wang X.X."/>
            <person name="Zeng Q.Y."/>
        </authorList>
    </citation>
    <scope>NUCLEOTIDE SEQUENCE [LARGE SCALE GENOMIC DNA]</scope>
    <source>
        <strain evidence="2">cv. PAL-ZL1</strain>
    </source>
</reference>
<protein>
    <submittedName>
        <fullName evidence="1">Uncharacterized protein</fullName>
    </submittedName>
</protein>
<gene>
    <name evidence="1" type="ORF">D5086_020591</name>
</gene>
<dbReference type="EMBL" id="RCHU02000010">
    <property type="protein sequence ID" value="KAL3579087.1"/>
    <property type="molecule type" value="Genomic_DNA"/>
</dbReference>
<comment type="caution">
    <text evidence="1">The sequence shown here is derived from an EMBL/GenBank/DDBJ whole genome shotgun (WGS) entry which is preliminary data.</text>
</comment>